<name>A0A1L0BLS7_9ASCO</name>
<proteinExistence type="inferred from homology"/>
<dbReference type="SUPFAM" id="SSF51905">
    <property type="entry name" value="FAD/NAD(P)-binding domain"/>
    <property type="match status" value="1"/>
</dbReference>
<dbReference type="Gene3D" id="3.50.50.60">
    <property type="entry name" value="FAD/NAD(P)-binding domain"/>
    <property type="match status" value="1"/>
</dbReference>
<keyword evidence="3" id="KW-0274">FAD</keyword>
<protein>
    <recommendedName>
        <fullName evidence="8">L-2-hydroxyglutarate dehydrogenase, mitochondrial</fullName>
        <ecNumber evidence="7">1.1.99.2</ecNumber>
    </recommendedName>
</protein>
<comment type="cofactor">
    <cofactor evidence="1">
        <name>FAD</name>
        <dbReference type="ChEBI" id="CHEBI:57692"/>
    </cofactor>
</comment>
<comment type="similarity">
    <text evidence="6">Belongs to the L2HGDH family.</text>
</comment>
<dbReference type="STRING" id="45354.A0A1L0BLS7"/>
<evidence type="ECO:0000256" key="5">
    <source>
        <dbReference type="ARBA" id="ARBA00036066"/>
    </source>
</evidence>
<dbReference type="Gene3D" id="3.30.9.10">
    <property type="entry name" value="D-Amino Acid Oxidase, subunit A, domain 2"/>
    <property type="match status" value="1"/>
</dbReference>
<dbReference type="InterPro" id="IPR006076">
    <property type="entry name" value="FAD-dep_OxRdtase"/>
</dbReference>
<dbReference type="PANTHER" id="PTHR43104:SF4">
    <property type="entry name" value="L-2-HYDROXYGLUTARATE DEHYDROGENASE, MITOCHONDRIAL"/>
    <property type="match status" value="1"/>
</dbReference>
<evidence type="ECO:0000313" key="11">
    <source>
        <dbReference type="Proteomes" id="UP000182334"/>
    </source>
</evidence>
<keyword evidence="4" id="KW-0560">Oxidoreductase</keyword>
<evidence type="ECO:0000256" key="1">
    <source>
        <dbReference type="ARBA" id="ARBA00001974"/>
    </source>
</evidence>
<evidence type="ECO:0000259" key="9">
    <source>
        <dbReference type="Pfam" id="PF01266"/>
    </source>
</evidence>
<dbReference type="GO" id="GO:0047545">
    <property type="term" value="F:(S)-2-hydroxyglutarate dehydrogenase activity"/>
    <property type="evidence" value="ECO:0007669"/>
    <property type="project" value="UniProtKB-EC"/>
</dbReference>
<keyword evidence="11" id="KW-1185">Reference proteome</keyword>
<comment type="catalytic activity">
    <reaction evidence="5">
        <text>(S)-2-hydroxyglutarate + A = 2-oxoglutarate + AH2</text>
        <dbReference type="Rhea" id="RHEA:21252"/>
        <dbReference type="ChEBI" id="CHEBI:13193"/>
        <dbReference type="ChEBI" id="CHEBI:16782"/>
        <dbReference type="ChEBI" id="CHEBI:16810"/>
        <dbReference type="ChEBI" id="CHEBI:17499"/>
        <dbReference type="EC" id="1.1.99.2"/>
    </reaction>
</comment>
<dbReference type="PANTHER" id="PTHR43104">
    <property type="entry name" value="L-2-HYDROXYGLUTARATE DEHYDROGENASE, MITOCHONDRIAL"/>
    <property type="match status" value="1"/>
</dbReference>
<keyword evidence="2" id="KW-0285">Flavoprotein</keyword>
<gene>
    <name evidence="10" type="ORF">SAMEA4029010_CIC11G00000004587</name>
</gene>
<dbReference type="AlphaFoldDB" id="A0A1L0BLS7"/>
<organism evidence="10 11">
    <name type="scientific">Sungouiella intermedia</name>
    <dbReference type="NCBI Taxonomy" id="45354"/>
    <lineage>
        <taxon>Eukaryota</taxon>
        <taxon>Fungi</taxon>
        <taxon>Dikarya</taxon>
        <taxon>Ascomycota</taxon>
        <taxon>Saccharomycotina</taxon>
        <taxon>Pichiomycetes</taxon>
        <taxon>Metschnikowiaceae</taxon>
        <taxon>Sungouiella</taxon>
    </lineage>
</organism>
<evidence type="ECO:0000256" key="2">
    <source>
        <dbReference type="ARBA" id="ARBA00022630"/>
    </source>
</evidence>
<dbReference type="EC" id="1.1.99.2" evidence="7"/>
<accession>A0A1L0BLS7</accession>
<sequence length="408" mass="44861">MSPLSSRLAGLLSKRTFSTTQSTLADFSHVVIGGGVVGTAIAAELLAKSGNNVALIEQHEMLGMETTSRNSEVIHAGLYYPSDTLKARLCLRGKELIYERLDPKIVPYSKCGKWVVAQSESEEEYLDKLHKNASSMGVPVSLVSAKEARNTFPLIRAEHGALDSPTTGIISAHDLTVYHQANLENNGGTIAINTKVDDIEYESLTPQYRIFCTEQGSKEKFEITADNIVNSGGLFAQQISNMVLPFERHFKSYFAKGSYFSYTPLVPVATSKITTKLIYPCPNPNSSSLGTHLTFDLGGQLRFGPDLEWVDESVQDAAELNYDVSTKNLELAEVAIKTYFPSIKTEDLLPSYLGVRPKLVSRDQNYKEFADFYIKEEEGFKGFVNLVGIESPGLTSSMAIGEYVAGLY</sequence>
<evidence type="ECO:0000256" key="4">
    <source>
        <dbReference type="ARBA" id="ARBA00023002"/>
    </source>
</evidence>
<dbReference type="Pfam" id="PF01266">
    <property type="entry name" value="DAO"/>
    <property type="match status" value="1"/>
</dbReference>
<evidence type="ECO:0000256" key="8">
    <source>
        <dbReference type="ARBA" id="ARBA00041137"/>
    </source>
</evidence>
<dbReference type="EMBL" id="LT635758">
    <property type="protein sequence ID" value="SGZ52383.1"/>
    <property type="molecule type" value="Genomic_DNA"/>
</dbReference>
<evidence type="ECO:0000256" key="3">
    <source>
        <dbReference type="ARBA" id="ARBA00022827"/>
    </source>
</evidence>
<dbReference type="Proteomes" id="UP000182334">
    <property type="component" value="Chromosome III"/>
</dbReference>
<evidence type="ECO:0000256" key="7">
    <source>
        <dbReference type="ARBA" id="ARBA00038878"/>
    </source>
</evidence>
<dbReference type="InterPro" id="IPR036188">
    <property type="entry name" value="FAD/NAD-bd_sf"/>
</dbReference>
<dbReference type="OrthoDB" id="498204at2759"/>
<reference evidence="10 11" key="1">
    <citation type="submission" date="2016-10" db="EMBL/GenBank/DDBJ databases">
        <authorList>
            <person name="de Groot N.N."/>
        </authorList>
    </citation>
    <scope>NUCLEOTIDE SEQUENCE [LARGE SCALE GENOMIC DNA]</scope>
    <source>
        <strain evidence="10 11">CBS 141442</strain>
    </source>
</reference>
<feature type="domain" description="FAD dependent oxidoreductase" evidence="9">
    <location>
        <begin position="30"/>
        <end position="406"/>
    </location>
</feature>
<evidence type="ECO:0000256" key="6">
    <source>
        <dbReference type="ARBA" id="ARBA00037941"/>
    </source>
</evidence>
<evidence type="ECO:0000313" key="10">
    <source>
        <dbReference type="EMBL" id="SGZ52383.1"/>
    </source>
</evidence>